<evidence type="ECO:0000313" key="1">
    <source>
        <dbReference type="EMBL" id="MBB4278383.1"/>
    </source>
</evidence>
<proteinExistence type="predicted"/>
<organism evidence="1 2">
    <name type="scientific">Rhizobium mongolense</name>
    <dbReference type="NCBI Taxonomy" id="57676"/>
    <lineage>
        <taxon>Bacteria</taxon>
        <taxon>Pseudomonadati</taxon>
        <taxon>Pseudomonadota</taxon>
        <taxon>Alphaproteobacteria</taxon>
        <taxon>Hyphomicrobiales</taxon>
        <taxon>Rhizobiaceae</taxon>
        <taxon>Rhizobium/Agrobacterium group</taxon>
        <taxon>Rhizobium</taxon>
    </lineage>
</organism>
<name>A0A7W6RTL7_9HYPH</name>
<sequence>MVKCTAGQPSVCSHVIHRGGSITVFSESHPSCSQQLCTSLFNHFGSRSRRHCFSFRFRCSRHRVCKLLPAK</sequence>
<dbReference type="AlphaFoldDB" id="A0A7W6RTL7"/>
<dbReference type="Proteomes" id="UP000533641">
    <property type="component" value="Unassembled WGS sequence"/>
</dbReference>
<reference evidence="1 2" key="1">
    <citation type="submission" date="2020-08" db="EMBL/GenBank/DDBJ databases">
        <title>Genomic Encyclopedia of Type Strains, Phase IV (KMG-V): Genome sequencing to study the core and pangenomes of soil and plant-associated prokaryotes.</title>
        <authorList>
            <person name="Whitman W."/>
        </authorList>
    </citation>
    <scope>NUCLEOTIDE SEQUENCE [LARGE SCALE GENOMIC DNA]</scope>
    <source>
        <strain evidence="1 2">SEMIA 402</strain>
    </source>
</reference>
<gene>
    <name evidence="1" type="ORF">GGE12_006194</name>
</gene>
<accession>A0A7W6RTL7</accession>
<evidence type="ECO:0000313" key="2">
    <source>
        <dbReference type="Proteomes" id="UP000533641"/>
    </source>
</evidence>
<protein>
    <submittedName>
        <fullName evidence="1">Uncharacterized protein</fullName>
    </submittedName>
</protein>
<dbReference type="EMBL" id="JACIGM010000018">
    <property type="protein sequence ID" value="MBB4278383.1"/>
    <property type="molecule type" value="Genomic_DNA"/>
</dbReference>
<comment type="caution">
    <text evidence="1">The sequence shown here is derived from an EMBL/GenBank/DDBJ whole genome shotgun (WGS) entry which is preliminary data.</text>
</comment>